<dbReference type="AlphaFoldDB" id="A0A843XLI5"/>
<comment type="caution">
    <text evidence="6">The sequence shown here is derived from an EMBL/GenBank/DDBJ whole genome shotgun (WGS) entry which is preliminary data.</text>
</comment>
<evidence type="ECO:0000256" key="4">
    <source>
        <dbReference type="ARBA" id="ARBA00023242"/>
    </source>
</evidence>
<evidence type="ECO:0000313" key="6">
    <source>
        <dbReference type="EMBL" id="MQM20051.1"/>
    </source>
</evidence>
<dbReference type="Proteomes" id="UP000652761">
    <property type="component" value="Unassembled WGS sequence"/>
</dbReference>
<dbReference type="PANTHER" id="PTHR31250">
    <property type="entry name" value="IQ DOMAIN-CONTAINING PROTEIN IQM3"/>
    <property type="match status" value="1"/>
</dbReference>
<dbReference type="GO" id="GO:0005737">
    <property type="term" value="C:cytoplasm"/>
    <property type="evidence" value="ECO:0007669"/>
    <property type="project" value="UniProtKB-SubCell"/>
</dbReference>
<gene>
    <name evidence="6" type="ORF">Taro_053065</name>
</gene>
<evidence type="ECO:0000256" key="5">
    <source>
        <dbReference type="SAM" id="MobiDB-lite"/>
    </source>
</evidence>
<evidence type="ECO:0000256" key="3">
    <source>
        <dbReference type="ARBA" id="ARBA00022490"/>
    </source>
</evidence>
<evidence type="ECO:0000313" key="7">
    <source>
        <dbReference type="Proteomes" id="UP000652761"/>
    </source>
</evidence>
<feature type="compositionally biased region" description="Polar residues" evidence="5">
    <location>
        <begin position="426"/>
        <end position="445"/>
    </location>
</feature>
<evidence type="ECO:0000256" key="2">
    <source>
        <dbReference type="ARBA" id="ARBA00004496"/>
    </source>
</evidence>
<feature type="region of interest" description="Disordered" evidence="5">
    <location>
        <begin position="375"/>
        <end position="407"/>
    </location>
</feature>
<sequence>MGMTYSCPGADYTFDKSFDALYKRSIDFHGDDAPGATRSTIFKGCDSDSSILKAFGSGKMIIEGSLSFKRRDSDPLKMETKFLIRASDTDNGNFKETTGPESLNAEFMEEDVPRMPVSGPCSPKHKAAVKLQKVYKSFRTRRQLADCAVLVEQRWWKLLDYALLNGSSVSFFDIEKAESVISRWARARTKAAKIDPRHRYGHNLHFYYVRWLHCESRQPFFYWLDIGEGKEVNLEQHCPRWKLQQQCIKYLGPMLNNVYALQKEREAYEVVVEDGKLLYKQTHQLLDTSEGPTDSKWIFVLSASKILYVGQKKKGNFQHSSFLAGGATSAAGRLIVDNGVLKAVWPHSGHYRPTNENFQELVSFLTENNVDLNDVKKSPTDEVESELWKNGSIRSRSSDPDLSSGTMTENTTAMLEDEAREHASIGKNNSADEPNQSGSCEMSNKQIDKKSFTETQILQNKATKNQSAFDRIYSQYAQNLFREFEGDSEEEGDDKSNQMEEIGTNVLEPTGELSSSNSLAGSQSDGYQTGGEPATSEQHYIYHKRNLFEEEHNESGEPAIPREMILHRINSKKGMKSYQLGKQLSFKWTTGAGPRIGCVRDYPSELQFHALEQVNLSPRSARTARALVSPRITNLSP</sequence>
<feature type="compositionally biased region" description="Low complexity" evidence="5">
    <location>
        <begin position="514"/>
        <end position="524"/>
    </location>
</feature>
<keyword evidence="4" id="KW-0539">Nucleus</keyword>
<accession>A0A843XLI5</accession>
<comment type="subcellular location">
    <subcellularLocation>
        <location evidence="2">Cytoplasm</location>
    </subcellularLocation>
    <subcellularLocation>
        <location evidence="1">Nucleus</location>
    </subcellularLocation>
</comment>
<dbReference type="PANTHER" id="PTHR31250:SF14">
    <property type="entry name" value="IQ DOMAIN-CONTAINING PROTEIN IQM2"/>
    <property type="match status" value="1"/>
</dbReference>
<keyword evidence="3" id="KW-0963">Cytoplasm</keyword>
<name>A0A843XLI5_COLES</name>
<dbReference type="InterPro" id="IPR044159">
    <property type="entry name" value="IQM"/>
</dbReference>
<organism evidence="6 7">
    <name type="scientific">Colocasia esculenta</name>
    <name type="common">Wild taro</name>
    <name type="synonym">Arum esculentum</name>
    <dbReference type="NCBI Taxonomy" id="4460"/>
    <lineage>
        <taxon>Eukaryota</taxon>
        <taxon>Viridiplantae</taxon>
        <taxon>Streptophyta</taxon>
        <taxon>Embryophyta</taxon>
        <taxon>Tracheophyta</taxon>
        <taxon>Spermatophyta</taxon>
        <taxon>Magnoliopsida</taxon>
        <taxon>Liliopsida</taxon>
        <taxon>Araceae</taxon>
        <taxon>Aroideae</taxon>
        <taxon>Colocasieae</taxon>
        <taxon>Colocasia</taxon>
    </lineage>
</organism>
<evidence type="ECO:0000256" key="1">
    <source>
        <dbReference type="ARBA" id="ARBA00004123"/>
    </source>
</evidence>
<dbReference type="GO" id="GO:0005634">
    <property type="term" value="C:nucleus"/>
    <property type="evidence" value="ECO:0007669"/>
    <property type="project" value="UniProtKB-SubCell"/>
</dbReference>
<dbReference type="OrthoDB" id="7344096at2759"/>
<proteinExistence type="predicted"/>
<dbReference type="EMBL" id="NMUH01009427">
    <property type="protein sequence ID" value="MQM20051.1"/>
    <property type="molecule type" value="Genomic_DNA"/>
</dbReference>
<feature type="region of interest" description="Disordered" evidence="5">
    <location>
        <begin position="422"/>
        <end position="445"/>
    </location>
</feature>
<protein>
    <submittedName>
        <fullName evidence="6">Uncharacterized protein</fullName>
    </submittedName>
</protein>
<feature type="region of interest" description="Disordered" evidence="5">
    <location>
        <begin position="508"/>
        <end position="534"/>
    </location>
</feature>
<feature type="compositionally biased region" description="Polar residues" evidence="5">
    <location>
        <begin position="392"/>
        <end position="407"/>
    </location>
</feature>
<reference evidence="6" key="1">
    <citation type="submission" date="2017-07" db="EMBL/GenBank/DDBJ databases">
        <title>Taro Niue Genome Assembly and Annotation.</title>
        <authorList>
            <person name="Atibalentja N."/>
            <person name="Keating K."/>
            <person name="Fields C.J."/>
        </authorList>
    </citation>
    <scope>NUCLEOTIDE SEQUENCE</scope>
    <source>
        <strain evidence="6">Niue_2</strain>
        <tissue evidence="6">Leaf</tissue>
    </source>
</reference>
<keyword evidence="7" id="KW-1185">Reference proteome</keyword>